<dbReference type="SFLD" id="SFLDS00029">
    <property type="entry name" value="Radical_SAM"/>
    <property type="match status" value="1"/>
</dbReference>
<name>A0A0A6PKJ4_9GAMM</name>
<dbReference type="PIRSF" id="PIRSF004911">
    <property type="entry name" value="DUF160"/>
    <property type="match status" value="1"/>
</dbReference>
<dbReference type="PROSITE" id="PS51918">
    <property type="entry name" value="RADICAL_SAM"/>
    <property type="match status" value="1"/>
</dbReference>
<gene>
    <name evidence="17" type="ORF">PN36_07215</name>
</gene>
<dbReference type="NCBIfam" id="TIGR03821">
    <property type="entry name" value="EFP_modif_epmB"/>
    <property type="match status" value="1"/>
</dbReference>
<dbReference type="NCBIfam" id="TIGR00238">
    <property type="entry name" value="KamA family radical SAM protein"/>
    <property type="match status" value="1"/>
</dbReference>
<evidence type="ECO:0000256" key="1">
    <source>
        <dbReference type="ARBA" id="ARBA00001352"/>
    </source>
</evidence>
<dbReference type="SUPFAM" id="SSF102114">
    <property type="entry name" value="Radical SAM enzymes"/>
    <property type="match status" value="1"/>
</dbReference>
<dbReference type="SFLD" id="SFLDF00314">
    <property type="entry name" value="L-lysine_2_3-aminomutase_(yjeK"/>
    <property type="match status" value="1"/>
</dbReference>
<dbReference type="Proteomes" id="UP000030428">
    <property type="component" value="Unassembled WGS sequence"/>
</dbReference>
<dbReference type="Pfam" id="PF13353">
    <property type="entry name" value="Fer4_12"/>
    <property type="match status" value="1"/>
</dbReference>
<evidence type="ECO:0000256" key="4">
    <source>
        <dbReference type="ARBA" id="ARBA00008703"/>
    </source>
</evidence>
<reference evidence="17 18" key="1">
    <citation type="journal article" date="2016" name="Front. Microbiol.">
        <title>Single-Cell (Meta-)Genomics of a Dimorphic Candidatus Thiomargarita nelsonii Reveals Genomic Plasticity.</title>
        <authorList>
            <person name="Flood B.E."/>
            <person name="Fliss P."/>
            <person name="Jones D.S."/>
            <person name="Dick G.J."/>
            <person name="Jain S."/>
            <person name="Kaster A.K."/>
            <person name="Winkel M."/>
            <person name="Mussmann M."/>
            <person name="Bailey J."/>
        </authorList>
    </citation>
    <scope>NUCLEOTIDE SEQUENCE [LARGE SCALE GENOMIC DNA]</scope>
    <source>
        <strain evidence="17">Hydrate Ridge</strain>
    </source>
</reference>
<comment type="similarity">
    <text evidence="4">Belongs to the radical SAM superfamily. KamA family.</text>
</comment>
<dbReference type="PANTHER" id="PTHR30538">
    <property type="entry name" value="LYSINE 2,3-AMINOMUTASE-RELATED"/>
    <property type="match status" value="1"/>
</dbReference>
<protein>
    <recommendedName>
        <fullName evidence="5">L-lysine 2,3-aminomutase</fullName>
    </recommendedName>
    <alternativeName>
        <fullName evidence="13">EF-P post-translational modification enzyme B</fullName>
    </alternativeName>
</protein>
<dbReference type="PANTHER" id="PTHR30538:SF1">
    <property type="entry name" value="L-LYSINE 2,3-AMINOMUTASE"/>
    <property type="match status" value="1"/>
</dbReference>
<keyword evidence="12" id="KW-0413">Isomerase</keyword>
<keyword evidence="7" id="KW-0949">S-adenosyl-L-methionine</keyword>
<dbReference type="AlphaFoldDB" id="A0A0A6PKJ4"/>
<organism evidence="17 18">
    <name type="scientific">Candidatus Thiomargarita nelsonii</name>
    <dbReference type="NCBI Taxonomy" id="1003181"/>
    <lineage>
        <taxon>Bacteria</taxon>
        <taxon>Pseudomonadati</taxon>
        <taxon>Pseudomonadota</taxon>
        <taxon>Gammaproteobacteria</taxon>
        <taxon>Thiotrichales</taxon>
        <taxon>Thiotrichaceae</taxon>
        <taxon>Thiomargarita</taxon>
    </lineage>
</organism>
<evidence type="ECO:0000256" key="6">
    <source>
        <dbReference type="ARBA" id="ARBA00022485"/>
    </source>
</evidence>
<dbReference type="GO" id="GO:0046872">
    <property type="term" value="F:metal ion binding"/>
    <property type="evidence" value="ECO:0007669"/>
    <property type="project" value="UniProtKB-KW"/>
</dbReference>
<evidence type="ECO:0000259" key="16">
    <source>
        <dbReference type="PROSITE" id="PS51918"/>
    </source>
</evidence>
<evidence type="ECO:0000313" key="17">
    <source>
        <dbReference type="EMBL" id="KHD11142.1"/>
    </source>
</evidence>
<dbReference type="CDD" id="cd01335">
    <property type="entry name" value="Radical_SAM"/>
    <property type="match status" value="1"/>
</dbReference>
<keyword evidence="8 14" id="KW-0479">Metal-binding</keyword>
<dbReference type="InterPro" id="IPR013785">
    <property type="entry name" value="Aldolase_TIM"/>
</dbReference>
<evidence type="ECO:0000313" key="18">
    <source>
        <dbReference type="Proteomes" id="UP000030428"/>
    </source>
</evidence>
<dbReference type="InterPro" id="IPR058240">
    <property type="entry name" value="rSAM_sf"/>
</dbReference>
<evidence type="ECO:0000256" key="9">
    <source>
        <dbReference type="ARBA" id="ARBA00022898"/>
    </source>
</evidence>
<evidence type="ECO:0000256" key="2">
    <source>
        <dbReference type="ARBA" id="ARBA00001933"/>
    </source>
</evidence>
<feature type="binding site" evidence="14">
    <location>
        <position position="118"/>
    </location>
    <ligand>
        <name>[4Fe-4S] cluster</name>
        <dbReference type="ChEBI" id="CHEBI:49883"/>
        <note>4Fe-4S-S-AdoMet</note>
    </ligand>
</feature>
<evidence type="ECO:0000256" key="13">
    <source>
        <dbReference type="ARBA" id="ARBA00030756"/>
    </source>
</evidence>
<sequence>MITENLVSEQSDWQRELRQAIHNPLYLLTLLKLSDSALAHRVAAKQSFSLRVPRGYVARMRQGDPDDPLLRQVLPLEAENKQIQGFSIDPVSDVAAEKVPGLLQKYHGRVLLVATGACAIHCRYCFRQHYHYSAYNPSAVLDSIRADSSITEVILSGGDPLTLTDKRLAELAHNLASISHVQRLRLHTRLPIILPERINDELLAWLTGTRLQAIMVVHANHANEIDEKVNKALQSLVDVGITVLNQSVLLRGINDNAAALIALSEALFKSRVLPYYLHILDRVQGAAHFEVSMETSTQLLEQLRVALPGYLVPKMVREVEGMAYKQPE</sequence>
<keyword evidence="11 14" id="KW-0411">Iron-sulfur</keyword>
<evidence type="ECO:0000256" key="14">
    <source>
        <dbReference type="PIRSR" id="PIRSR004911-1"/>
    </source>
</evidence>
<proteinExistence type="inferred from homology"/>
<evidence type="ECO:0000256" key="12">
    <source>
        <dbReference type="ARBA" id="ARBA00023235"/>
    </source>
</evidence>
<dbReference type="SFLD" id="SFLDG01070">
    <property type="entry name" value="PLP-dependent"/>
    <property type="match status" value="1"/>
</dbReference>
<dbReference type="InterPro" id="IPR022462">
    <property type="entry name" value="EpmB"/>
</dbReference>
<comment type="cofactor">
    <cofactor evidence="3">
        <name>[4Fe-4S] cluster</name>
        <dbReference type="ChEBI" id="CHEBI:49883"/>
    </cofactor>
</comment>
<comment type="cofactor">
    <cofactor evidence="2 15">
        <name>pyridoxal 5'-phosphate</name>
        <dbReference type="ChEBI" id="CHEBI:597326"/>
    </cofactor>
</comment>
<evidence type="ECO:0000256" key="7">
    <source>
        <dbReference type="ARBA" id="ARBA00022691"/>
    </source>
</evidence>
<feature type="binding site" evidence="14">
    <location>
        <position position="125"/>
    </location>
    <ligand>
        <name>[4Fe-4S] cluster</name>
        <dbReference type="ChEBI" id="CHEBI:49883"/>
        <note>4Fe-4S-S-AdoMet</note>
    </ligand>
</feature>
<comment type="caution">
    <text evidence="17">The sequence shown here is derived from an EMBL/GenBank/DDBJ whole genome shotgun (WGS) entry which is preliminary data.</text>
</comment>
<feature type="modified residue" description="N6-(pyridoxal phosphate)lysine" evidence="15">
    <location>
        <position position="325"/>
    </location>
</feature>
<feature type="domain" description="Radical SAM core" evidence="16">
    <location>
        <begin position="103"/>
        <end position="311"/>
    </location>
</feature>
<dbReference type="Gene3D" id="3.20.20.70">
    <property type="entry name" value="Aldolase class I"/>
    <property type="match status" value="1"/>
</dbReference>
<dbReference type="GO" id="GO:0016853">
    <property type="term" value="F:isomerase activity"/>
    <property type="evidence" value="ECO:0007669"/>
    <property type="project" value="UniProtKB-KW"/>
</dbReference>
<keyword evidence="10" id="KW-0408">Iron</keyword>
<evidence type="ECO:0000256" key="10">
    <source>
        <dbReference type="ARBA" id="ARBA00023004"/>
    </source>
</evidence>
<dbReference type="InterPro" id="IPR007197">
    <property type="entry name" value="rSAM"/>
</dbReference>
<dbReference type="InterPro" id="IPR003739">
    <property type="entry name" value="Lys_aminomutase/Glu_NH3_mut"/>
</dbReference>
<keyword evidence="6 14" id="KW-0004">4Fe-4S</keyword>
<keyword evidence="18" id="KW-1185">Reference proteome</keyword>
<evidence type="ECO:0000256" key="15">
    <source>
        <dbReference type="PIRSR" id="PIRSR603739-50"/>
    </source>
</evidence>
<evidence type="ECO:0000256" key="5">
    <source>
        <dbReference type="ARBA" id="ARBA00022363"/>
    </source>
</evidence>
<evidence type="ECO:0000256" key="8">
    <source>
        <dbReference type="ARBA" id="ARBA00022723"/>
    </source>
</evidence>
<evidence type="ECO:0000256" key="11">
    <source>
        <dbReference type="ARBA" id="ARBA00023014"/>
    </source>
</evidence>
<evidence type="ECO:0000256" key="3">
    <source>
        <dbReference type="ARBA" id="ARBA00001966"/>
    </source>
</evidence>
<accession>A0A0A6PKJ4</accession>
<keyword evidence="9 15" id="KW-0663">Pyridoxal phosphate</keyword>
<dbReference type="GO" id="GO:0051539">
    <property type="term" value="F:4 iron, 4 sulfur cluster binding"/>
    <property type="evidence" value="ECO:0007669"/>
    <property type="project" value="UniProtKB-KW"/>
</dbReference>
<dbReference type="EMBL" id="JSZA02000020">
    <property type="protein sequence ID" value="KHD11142.1"/>
    <property type="molecule type" value="Genomic_DNA"/>
</dbReference>
<feature type="binding site" evidence="14">
    <location>
        <position position="122"/>
    </location>
    <ligand>
        <name>[4Fe-4S] cluster</name>
        <dbReference type="ChEBI" id="CHEBI:49883"/>
        <note>4Fe-4S-S-AdoMet</note>
    </ligand>
</feature>
<comment type="catalytic activity">
    <reaction evidence="1">
        <text>L-lysine = D-beta-lysine</text>
        <dbReference type="Rhea" id="RHEA:44148"/>
        <dbReference type="ChEBI" id="CHEBI:32551"/>
        <dbReference type="ChEBI" id="CHEBI:84138"/>
    </reaction>
</comment>